<comment type="caution">
    <text evidence="1">The sequence shown here is derived from an EMBL/GenBank/DDBJ whole genome shotgun (WGS) entry which is preliminary data.</text>
</comment>
<dbReference type="SUPFAM" id="SSF49785">
    <property type="entry name" value="Galactose-binding domain-like"/>
    <property type="match status" value="1"/>
</dbReference>
<dbReference type="EMBL" id="JASNWA010000003">
    <property type="protein sequence ID" value="KAK3179073.1"/>
    <property type="molecule type" value="Genomic_DNA"/>
</dbReference>
<accession>A0AAD9ZHW0</accession>
<name>A0AAD9ZHW0_9LECA</name>
<reference evidence="1" key="1">
    <citation type="submission" date="2022-11" db="EMBL/GenBank/DDBJ databases">
        <title>Chromosomal genome sequence assembly and mating type (MAT) locus characterization of the leprose asexual lichenized fungus Lepraria neglecta (Nyl.) Erichsen.</title>
        <authorList>
            <person name="Allen J.L."/>
            <person name="Pfeffer B."/>
        </authorList>
    </citation>
    <scope>NUCLEOTIDE SEQUENCE</scope>
    <source>
        <strain evidence="1">Allen 5258</strain>
    </source>
</reference>
<sequence>MLHLIGAPLKQGDKLEFTLASAQRSDEFELKITMVYNDLPAGAIQNNLNLAVSNSVTGVTKHGGISEEEIDKQNNVEQVIWYPAPKVPITICVTAQKIFFYGDEQDFALAWSASAPFRGVNKDFV</sequence>
<organism evidence="1 2">
    <name type="scientific">Lepraria neglecta</name>
    <dbReference type="NCBI Taxonomy" id="209136"/>
    <lineage>
        <taxon>Eukaryota</taxon>
        <taxon>Fungi</taxon>
        <taxon>Dikarya</taxon>
        <taxon>Ascomycota</taxon>
        <taxon>Pezizomycotina</taxon>
        <taxon>Lecanoromycetes</taxon>
        <taxon>OSLEUM clade</taxon>
        <taxon>Lecanoromycetidae</taxon>
        <taxon>Lecanorales</taxon>
        <taxon>Lecanorineae</taxon>
        <taxon>Stereocaulaceae</taxon>
        <taxon>Lepraria</taxon>
    </lineage>
</organism>
<dbReference type="InterPro" id="IPR008979">
    <property type="entry name" value="Galactose-bd-like_sf"/>
</dbReference>
<dbReference type="Proteomes" id="UP001276659">
    <property type="component" value="Unassembled WGS sequence"/>
</dbReference>
<keyword evidence="2" id="KW-1185">Reference proteome</keyword>
<dbReference type="Gene3D" id="2.60.120.380">
    <property type="match status" value="1"/>
</dbReference>
<proteinExistence type="predicted"/>
<gene>
    <name evidence="1" type="ORF">OEA41_001212</name>
</gene>
<protein>
    <submittedName>
        <fullName evidence="1">Uncharacterized protein</fullName>
    </submittedName>
</protein>
<evidence type="ECO:0000313" key="1">
    <source>
        <dbReference type="EMBL" id="KAK3179073.1"/>
    </source>
</evidence>
<dbReference type="AlphaFoldDB" id="A0AAD9ZHW0"/>
<evidence type="ECO:0000313" key="2">
    <source>
        <dbReference type="Proteomes" id="UP001276659"/>
    </source>
</evidence>